<sequence length="124" mass="14431">MDCGMNQKEEEPGKNQWNKTKAGLGAVPYQTTSVQFQTIPTNQQRCSGNILERDLGLLRGLMERWTGYCRYRRIKSSSDILSEFCMRPTKRSRLSAPRKFLGRGFLSSFLWDLYFRRRVLGKSP</sequence>
<accession>A0AAE1EI10</accession>
<gene>
    <name evidence="2" type="ORF">Pcinc_040457</name>
</gene>
<comment type="caution">
    <text evidence="2">The sequence shown here is derived from an EMBL/GenBank/DDBJ whole genome shotgun (WGS) entry which is preliminary data.</text>
</comment>
<dbReference type="EMBL" id="JAWQEG010007156">
    <property type="protein sequence ID" value="KAK3852974.1"/>
    <property type="molecule type" value="Genomic_DNA"/>
</dbReference>
<keyword evidence="3" id="KW-1185">Reference proteome</keyword>
<dbReference type="AlphaFoldDB" id="A0AAE1EI10"/>
<organism evidence="2 3">
    <name type="scientific">Petrolisthes cinctipes</name>
    <name type="common">Flat porcelain crab</name>
    <dbReference type="NCBI Taxonomy" id="88211"/>
    <lineage>
        <taxon>Eukaryota</taxon>
        <taxon>Metazoa</taxon>
        <taxon>Ecdysozoa</taxon>
        <taxon>Arthropoda</taxon>
        <taxon>Crustacea</taxon>
        <taxon>Multicrustacea</taxon>
        <taxon>Malacostraca</taxon>
        <taxon>Eumalacostraca</taxon>
        <taxon>Eucarida</taxon>
        <taxon>Decapoda</taxon>
        <taxon>Pleocyemata</taxon>
        <taxon>Anomura</taxon>
        <taxon>Galatheoidea</taxon>
        <taxon>Porcellanidae</taxon>
        <taxon>Petrolisthes</taxon>
    </lineage>
</organism>
<evidence type="ECO:0000313" key="2">
    <source>
        <dbReference type="EMBL" id="KAK3852974.1"/>
    </source>
</evidence>
<evidence type="ECO:0000256" key="1">
    <source>
        <dbReference type="SAM" id="MobiDB-lite"/>
    </source>
</evidence>
<proteinExistence type="predicted"/>
<feature type="region of interest" description="Disordered" evidence="1">
    <location>
        <begin position="1"/>
        <end position="20"/>
    </location>
</feature>
<reference evidence="2" key="1">
    <citation type="submission" date="2023-10" db="EMBL/GenBank/DDBJ databases">
        <title>Genome assemblies of two species of porcelain crab, Petrolisthes cinctipes and Petrolisthes manimaculis (Anomura: Porcellanidae).</title>
        <authorList>
            <person name="Angst P."/>
        </authorList>
    </citation>
    <scope>NUCLEOTIDE SEQUENCE</scope>
    <source>
        <strain evidence="2">PB745_01</strain>
        <tissue evidence="2">Gill</tissue>
    </source>
</reference>
<dbReference type="Proteomes" id="UP001286313">
    <property type="component" value="Unassembled WGS sequence"/>
</dbReference>
<evidence type="ECO:0000313" key="3">
    <source>
        <dbReference type="Proteomes" id="UP001286313"/>
    </source>
</evidence>
<protein>
    <submittedName>
        <fullName evidence="2">Uncharacterized protein</fullName>
    </submittedName>
</protein>
<name>A0AAE1EI10_PETCI</name>